<dbReference type="HOGENOM" id="CLU_345914_0_0_1"/>
<name>V3Z9D7_LOTGI</name>
<dbReference type="CTD" id="20249721"/>
<feature type="signal peptide" evidence="1">
    <location>
        <begin position="1"/>
        <end position="29"/>
    </location>
</feature>
<evidence type="ECO:0000256" key="1">
    <source>
        <dbReference type="SAM" id="SignalP"/>
    </source>
</evidence>
<reference evidence="3 4" key="1">
    <citation type="journal article" date="2013" name="Nature">
        <title>Insights into bilaterian evolution from three spiralian genomes.</title>
        <authorList>
            <person name="Simakov O."/>
            <person name="Marletaz F."/>
            <person name="Cho S.J."/>
            <person name="Edsinger-Gonzales E."/>
            <person name="Havlak P."/>
            <person name="Hellsten U."/>
            <person name="Kuo D.H."/>
            <person name="Larsson T."/>
            <person name="Lv J."/>
            <person name="Arendt D."/>
            <person name="Savage R."/>
            <person name="Osoegawa K."/>
            <person name="de Jong P."/>
            <person name="Grimwood J."/>
            <person name="Chapman J.A."/>
            <person name="Shapiro H."/>
            <person name="Aerts A."/>
            <person name="Otillar R.P."/>
            <person name="Terry A.Y."/>
            <person name="Boore J.L."/>
            <person name="Grigoriev I.V."/>
            <person name="Lindberg D.R."/>
            <person name="Seaver E.C."/>
            <person name="Weisblat D.A."/>
            <person name="Putnam N.H."/>
            <person name="Rokhsar D.S."/>
        </authorList>
    </citation>
    <scope>NUCLEOTIDE SEQUENCE [LARGE SCALE GENOMIC DNA]</scope>
</reference>
<organism evidence="3 4">
    <name type="scientific">Lottia gigantea</name>
    <name type="common">Giant owl limpet</name>
    <dbReference type="NCBI Taxonomy" id="225164"/>
    <lineage>
        <taxon>Eukaryota</taxon>
        <taxon>Metazoa</taxon>
        <taxon>Spiralia</taxon>
        <taxon>Lophotrochozoa</taxon>
        <taxon>Mollusca</taxon>
        <taxon>Gastropoda</taxon>
        <taxon>Patellogastropoda</taxon>
        <taxon>Lottioidea</taxon>
        <taxon>Lottiidae</taxon>
        <taxon>Lottia</taxon>
    </lineage>
</organism>
<dbReference type="Gene3D" id="3.50.4.10">
    <property type="entry name" value="Hepatocyte Growth Factor"/>
    <property type="match status" value="3"/>
</dbReference>
<dbReference type="InterPro" id="IPR003609">
    <property type="entry name" value="Pan_app"/>
</dbReference>
<dbReference type="Proteomes" id="UP000030746">
    <property type="component" value="Unassembled WGS sequence"/>
</dbReference>
<accession>V3Z9D7</accession>
<gene>
    <name evidence="3" type="ORF">LOTGIDRAFT_235015</name>
</gene>
<dbReference type="Pfam" id="PF00024">
    <property type="entry name" value="PAN_1"/>
    <property type="match status" value="1"/>
</dbReference>
<keyword evidence="4" id="KW-1185">Reference proteome</keyword>
<protein>
    <recommendedName>
        <fullName evidence="2">Apple domain-containing protein</fullName>
    </recommendedName>
</protein>
<dbReference type="PANTHER" id="PTHR36902">
    <property type="entry name" value="ENRICHED IN SURFACE-LABELED PROTEOME PROTEIN 9"/>
    <property type="match status" value="1"/>
</dbReference>
<dbReference type="EMBL" id="KB202883">
    <property type="protein sequence ID" value="ESO87523.1"/>
    <property type="molecule type" value="Genomic_DNA"/>
</dbReference>
<dbReference type="CDD" id="cd01099">
    <property type="entry name" value="PAN_AP_HGF"/>
    <property type="match status" value="1"/>
</dbReference>
<dbReference type="PROSITE" id="PS50948">
    <property type="entry name" value="PAN"/>
    <property type="match status" value="1"/>
</dbReference>
<proteinExistence type="predicted"/>
<dbReference type="PANTHER" id="PTHR36902:SF1">
    <property type="entry name" value="ENRICHED IN SURFACE-LABELED PROTEOME PROTEIN 9"/>
    <property type="match status" value="1"/>
</dbReference>
<evidence type="ECO:0000313" key="3">
    <source>
        <dbReference type="EMBL" id="ESO87523.1"/>
    </source>
</evidence>
<evidence type="ECO:0000313" key="4">
    <source>
        <dbReference type="Proteomes" id="UP000030746"/>
    </source>
</evidence>
<dbReference type="SMART" id="SM00473">
    <property type="entry name" value="PAN_AP"/>
    <property type="match status" value="2"/>
</dbReference>
<sequence>MAGSPKRLPIYSILQIYLVSILCLQYVVADDYCKATPNATPGPQDPPLPTLPKSFQTRIEANIIDRHYTMAAVEYVDDDNNRAALKMWKNGVETDVFFDYDNNQLFSIVDNMCVVTNLSSDPNTVIFGGGDTPPGGIPHVYTTAGVLHFAKQFGEVYQGKATIRGQQANQWRSCLFWPNVNANFTVDYYFSDPSWNTSSTMTAVPLRADVNGVYVIAQIEPVSFHHVYDFIDFRPTVPDDPSLFETPPGVSCGGRKKVRDMPKLKNSYYYREEIISEDSQSITQADVWYNYDWKLVRYDKRAQIAQAPYWNLNPITEIHDYNTGVAYAMDNVIKNCTIMPIENATWDSTFNGSTNYIYLRNPQSLFFLDSSYSYSGQRKARGIDCDVFTSTRTDFDNSPTVFEMYFLSDTWYASDNKGLDQTTIDIPIRLTVTAANDEAYPTIYELYDFDQEIPDIQTAYDVSRCYSDMDKIDFRITFPTTAGELLNEFRAIFIDKSIQLISSLAGTLSLVRITKAEVHWNDNNVYLIATLLDKAPPIAKFRKQAGKIYQYKNAMQLQGVQDPASCAEQCDSSDQFTCNSFDICAGKQICSLSQDYASDGSKLGDSLECDHYTRVLNTRVDQEIALNDAWIILTDQVVKGTFQFTILLDDNTKQVFKASDITSDILRNPNRQASKTALQHFTGSANKEVKGFDDLILTGMSVDDCANECLGEVIFTCQSFEYCYDTGYCVMSQQHPDERPDLIQASDHCDLYTRQYTAKFTETPGVTVLSASDTIYQNIFTDNQCAKLCVDYSEFDCKSFDYCPNINTCFLGKKTCI</sequence>
<dbReference type="SUPFAM" id="SSF57414">
    <property type="entry name" value="Hairpin loop containing domain-like"/>
    <property type="match status" value="2"/>
</dbReference>
<dbReference type="OMA" id="QCYRNCI"/>
<feature type="domain" description="Apple" evidence="2">
    <location>
        <begin position="749"/>
        <end position="817"/>
    </location>
</feature>
<dbReference type="Pfam" id="PF25898">
    <property type="entry name" value="LolA_2nd_metazoa"/>
    <property type="match status" value="2"/>
</dbReference>
<dbReference type="OrthoDB" id="5983572at2759"/>
<feature type="chain" id="PRO_5004717670" description="Apple domain-containing protein" evidence="1">
    <location>
        <begin position="30"/>
        <end position="817"/>
    </location>
</feature>
<keyword evidence="1" id="KW-0732">Signal</keyword>
<dbReference type="RefSeq" id="XP_009061720.1">
    <property type="nucleotide sequence ID" value="XM_009063472.1"/>
</dbReference>
<dbReference type="AlphaFoldDB" id="V3Z9D7"/>
<dbReference type="KEGG" id="lgi:LOTGIDRAFT_235015"/>
<evidence type="ECO:0000259" key="2">
    <source>
        <dbReference type="PROSITE" id="PS50948"/>
    </source>
</evidence>
<dbReference type="InterPro" id="IPR058831">
    <property type="entry name" value="LolA-like_dom_2nd"/>
</dbReference>
<dbReference type="GeneID" id="20249721"/>